<sequence length="64" mass="6650">MQLLALLLPLLPVPSAPAAAVTFHRISAATYAQAQRTTQSVKVPTTFPVKALNGQLVIPTTAGP</sequence>
<proteinExistence type="predicted"/>
<reference evidence="2 3" key="1">
    <citation type="submission" date="2018-12" db="EMBL/GenBank/DDBJ databases">
        <authorList>
            <person name="Feng G."/>
            <person name="Zhu H."/>
        </authorList>
    </citation>
    <scope>NUCLEOTIDE SEQUENCE [LARGE SCALE GENOMIC DNA]</scope>
    <source>
        <strain evidence="2 3">LMG 26000</strain>
    </source>
</reference>
<dbReference type="Proteomes" id="UP000270291">
    <property type="component" value="Unassembled WGS sequence"/>
</dbReference>
<name>A0A428K7D9_9BACT</name>
<accession>A0A428K7D9</accession>
<evidence type="ECO:0000313" key="3">
    <source>
        <dbReference type="Proteomes" id="UP000270291"/>
    </source>
</evidence>
<dbReference type="EMBL" id="RWIU01000005">
    <property type="protein sequence ID" value="RSK42398.1"/>
    <property type="molecule type" value="Genomic_DNA"/>
</dbReference>
<feature type="signal peptide" evidence="1">
    <location>
        <begin position="1"/>
        <end position="18"/>
    </location>
</feature>
<protein>
    <submittedName>
        <fullName evidence="2">Uncharacterized protein</fullName>
    </submittedName>
</protein>
<dbReference type="AlphaFoldDB" id="A0A428K7D9"/>
<keyword evidence="1" id="KW-0732">Signal</keyword>
<dbReference type="RefSeq" id="WP_125439528.1">
    <property type="nucleotide sequence ID" value="NZ_RWIU01000005.1"/>
</dbReference>
<comment type="caution">
    <text evidence="2">The sequence shown here is derived from an EMBL/GenBank/DDBJ whole genome shotgun (WGS) entry which is preliminary data.</text>
</comment>
<keyword evidence="3" id="KW-1185">Reference proteome</keyword>
<gene>
    <name evidence="2" type="ORF">EI293_15895</name>
</gene>
<organism evidence="2 3">
    <name type="scientific">Hymenobacter perfusus</name>
    <dbReference type="NCBI Taxonomy" id="1236770"/>
    <lineage>
        <taxon>Bacteria</taxon>
        <taxon>Pseudomonadati</taxon>
        <taxon>Bacteroidota</taxon>
        <taxon>Cytophagia</taxon>
        <taxon>Cytophagales</taxon>
        <taxon>Hymenobacteraceae</taxon>
        <taxon>Hymenobacter</taxon>
    </lineage>
</organism>
<feature type="chain" id="PRO_5019576737" evidence="1">
    <location>
        <begin position="19"/>
        <end position="64"/>
    </location>
</feature>
<evidence type="ECO:0000256" key="1">
    <source>
        <dbReference type="SAM" id="SignalP"/>
    </source>
</evidence>
<evidence type="ECO:0000313" key="2">
    <source>
        <dbReference type="EMBL" id="RSK42398.1"/>
    </source>
</evidence>